<dbReference type="InterPro" id="IPR007278">
    <property type="entry name" value="DUF397"/>
</dbReference>
<feature type="domain" description="DUF397" evidence="1">
    <location>
        <begin position="15"/>
        <end position="68"/>
    </location>
</feature>
<keyword evidence="3" id="KW-1185">Reference proteome</keyword>
<reference evidence="2" key="1">
    <citation type="journal article" date="2014" name="Int. J. Syst. Evol. Microbiol.">
        <title>Complete genome sequence of Corynebacterium casei LMG S-19264T (=DSM 44701T), isolated from a smear-ripened cheese.</title>
        <authorList>
            <consortium name="US DOE Joint Genome Institute (JGI-PGF)"/>
            <person name="Walter F."/>
            <person name="Albersmeier A."/>
            <person name="Kalinowski J."/>
            <person name="Ruckert C."/>
        </authorList>
    </citation>
    <scope>NUCLEOTIDE SEQUENCE</scope>
    <source>
        <strain evidence="2">JCM 4518</strain>
    </source>
</reference>
<evidence type="ECO:0000313" key="3">
    <source>
        <dbReference type="Proteomes" id="UP000644020"/>
    </source>
</evidence>
<reference evidence="2" key="2">
    <citation type="submission" date="2020-09" db="EMBL/GenBank/DDBJ databases">
        <authorList>
            <person name="Sun Q."/>
            <person name="Ohkuma M."/>
        </authorList>
    </citation>
    <scope>NUCLEOTIDE SEQUENCE</scope>
    <source>
        <strain evidence="2">JCM 4518</strain>
    </source>
</reference>
<comment type="caution">
    <text evidence="2">The sequence shown here is derived from an EMBL/GenBank/DDBJ whole genome shotgun (WGS) entry which is preliminary data.</text>
</comment>
<dbReference type="Pfam" id="PF04149">
    <property type="entry name" value="DUF397"/>
    <property type="match status" value="1"/>
</dbReference>
<accession>A0A918W7P4</accession>
<name>A0A918W7P4_9ACTN</name>
<dbReference type="AlphaFoldDB" id="A0A918W7P4"/>
<dbReference type="EMBL" id="BMUL01000004">
    <property type="protein sequence ID" value="GHA78221.1"/>
    <property type="molecule type" value="Genomic_DNA"/>
</dbReference>
<dbReference type="RefSeq" id="WP_189976373.1">
    <property type="nucleotide sequence ID" value="NZ_BMUL01000004.1"/>
</dbReference>
<organism evidence="2 3">
    <name type="scientific">Streptomyces termitum</name>
    <dbReference type="NCBI Taxonomy" id="67368"/>
    <lineage>
        <taxon>Bacteria</taxon>
        <taxon>Bacillati</taxon>
        <taxon>Actinomycetota</taxon>
        <taxon>Actinomycetes</taxon>
        <taxon>Kitasatosporales</taxon>
        <taxon>Streptomycetaceae</taxon>
        <taxon>Streptomyces</taxon>
    </lineage>
</organism>
<proteinExistence type="predicted"/>
<evidence type="ECO:0000313" key="2">
    <source>
        <dbReference type="EMBL" id="GHA78221.1"/>
    </source>
</evidence>
<dbReference type="Proteomes" id="UP000644020">
    <property type="component" value="Unassembled WGS sequence"/>
</dbReference>
<protein>
    <submittedName>
        <fullName evidence="2">Transcriptional regulator</fullName>
    </submittedName>
</protein>
<gene>
    <name evidence="2" type="ORF">GCM10010305_21850</name>
</gene>
<evidence type="ECO:0000259" key="1">
    <source>
        <dbReference type="Pfam" id="PF04149"/>
    </source>
</evidence>
<sequence>MTFENGVRADEIKGARWRKASASTGKGECVEVAALGKGEVAMRNSRFPSGPALVFTPQEWTAFLSAAKAEEFDTLT</sequence>